<dbReference type="CDD" id="cd16377">
    <property type="entry name" value="23S_rRNA_IVP_like"/>
    <property type="match status" value="1"/>
</dbReference>
<dbReference type="OrthoDB" id="9811959at2"/>
<sequence>MQNYHDLKVWAKAHVFTLQVYNTARQFPQEELYGLTSQLKRAAASVPANISEGCGKISQRELANFLNISLGSANESEYFLLLAKDLGYMNLETFNALTENINEIKAMLISLIKSVRSKL</sequence>
<dbReference type="Gene3D" id="1.20.1440.60">
    <property type="entry name" value="23S rRNA-intervening sequence"/>
    <property type="match status" value="1"/>
</dbReference>
<dbReference type="PANTHER" id="PTHR38471:SF2">
    <property type="entry name" value="FOUR HELIX BUNDLE PROTEIN"/>
    <property type="match status" value="1"/>
</dbReference>
<dbReference type="SUPFAM" id="SSF158446">
    <property type="entry name" value="IVS-encoded protein-like"/>
    <property type="match status" value="1"/>
</dbReference>
<evidence type="ECO:0000313" key="1">
    <source>
        <dbReference type="EMBL" id="PZF74101.1"/>
    </source>
</evidence>
<comment type="caution">
    <text evidence="1">The sequence shown here is derived from an EMBL/GenBank/DDBJ whole genome shotgun (WGS) entry which is preliminary data.</text>
</comment>
<dbReference type="PANTHER" id="PTHR38471">
    <property type="entry name" value="FOUR HELIX BUNDLE PROTEIN"/>
    <property type="match status" value="1"/>
</dbReference>
<dbReference type="Pfam" id="PF05635">
    <property type="entry name" value="23S_rRNA_IVP"/>
    <property type="match status" value="1"/>
</dbReference>
<keyword evidence="2" id="KW-1185">Reference proteome</keyword>
<protein>
    <submittedName>
        <fullName evidence="1">Four helix bundle protein</fullName>
    </submittedName>
</protein>
<gene>
    <name evidence="1" type="ORF">DN068_03550</name>
</gene>
<organism evidence="1 2">
    <name type="scientific">Taibaiella soli</name>
    <dbReference type="NCBI Taxonomy" id="1649169"/>
    <lineage>
        <taxon>Bacteria</taxon>
        <taxon>Pseudomonadati</taxon>
        <taxon>Bacteroidota</taxon>
        <taxon>Chitinophagia</taxon>
        <taxon>Chitinophagales</taxon>
        <taxon>Chitinophagaceae</taxon>
        <taxon>Taibaiella</taxon>
    </lineage>
</organism>
<dbReference type="EMBL" id="QKTW01000006">
    <property type="protein sequence ID" value="PZF74101.1"/>
    <property type="molecule type" value="Genomic_DNA"/>
</dbReference>
<evidence type="ECO:0000313" key="2">
    <source>
        <dbReference type="Proteomes" id="UP000248745"/>
    </source>
</evidence>
<dbReference type="RefSeq" id="WP_110997518.1">
    <property type="nucleotide sequence ID" value="NZ_QKTW01000006.1"/>
</dbReference>
<dbReference type="InterPro" id="IPR036583">
    <property type="entry name" value="23S_rRNA_IVS_sf"/>
</dbReference>
<proteinExistence type="predicted"/>
<accession>A0A2W2AFM2</accession>
<dbReference type="Proteomes" id="UP000248745">
    <property type="component" value="Unassembled WGS sequence"/>
</dbReference>
<dbReference type="AlphaFoldDB" id="A0A2W2AFM2"/>
<dbReference type="NCBIfam" id="TIGR02436">
    <property type="entry name" value="four helix bundle protein"/>
    <property type="match status" value="1"/>
</dbReference>
<name>A0A2W2AFM2_9BACT</name>
<reference evidence="1 2" key="1">
    <citation type="submission" date="2018-06" db="EMBL/GenBank/DDBJ databases">
        <title>Mucibacter soli gen. nov., sp. nov., a new member of the family Chitinophagaceae producing mucin.</title>
        <authorList>
            <person name="Kim M.-K."/>
            <person name="Park S."/>
            <person name="Kim T.-S."/>
            <person name="Joung Y."/>
            <person name="Han J.-H."/>
            <person name="Kim S.B."/>
        </authorList>
    </citation>
    <scope>NUCLEOTIDE SEQUENCE [LARGE SCALE GENOMIC DNA]</scope>
    <source>
        <strain evidence="1 2">R1-15</strain>
    </source>
</reference>
<dbReference type="InterPro" id="IPR012657">
    <property type="entry name" value="23S_rRNA-intervening_sequence"/>
</dbReference>